<proteinExistence type="predicted"/>
<dbReference type="EMBL" id="BMMM01000030">
    <property type="protein sequence ID" value="GGN94454.1"/>
    <property type="molecule type" value="Genomic_DNA"/>
</dbReference>
<dbReference type="AlphaFoldDB" id="A0A917YEL5"/>
<dbReference type="InterPro" id="IPR011755">
    <property type="entry name" value="CHP02269_MYXXA"/>
</dbReference>
<reference evidence="2 3" key="1">
    <citation type="journal article" date="2014" name="Int. J. Syst. Evol. Microbiol.">
        <title>Complete genome sequence of Corynebacterium casei LMG S-19264T (=DSM 44701T), isolated from a smear-ripened cheese.</title>
        <authorList>
            <consortium name="US DOE Joint Genome Institute (JGI-PGF)"/>
            <person name="Walter F."/>
            <person name="Albersmeier A."/>
            <person name="Kalinowski J."/>
            <person name="Ruckert C."/>
        </authorList>
    </citation>
    <scope>NUCLEOTIDE SEQUENCE [LARGE SCALE GENOMIC DNA]</scope>
    <source>
        <strain evidence="2 3">CGMCC 4.7111</strain>
    </source>
</reference>
<accession>A0A917YEL5</accession>
<keyword evidence="3" id="KW-1185">Reference proteome</keyword>
<evidence type="ECO:0000313" key="2">
    <source>
        <dbReference type="EMBL" id="GGN94454.1"/>
    </source>
</evidence>
<evidence type="ECO:0000313" key="3">
    <source>
        <dbReference type="Proteomes" id="UP000600365"/>
    </source>
</evidence>
<protein>
    <submittedName>
        <fullName evidence="2">Uncharacterized protein</fullName>
    </submittedName>
</protein>
<feature type="compositionally biased region" description="Low complexity" evidence="1">
    <location>
        <begin position="10"/>
        <end position="25"/>
    </location>
</feature>
<feature type="region of interest" description="Disordered" evidence="1">
    <location>
        <begin position="1"/>
        <end position="35"/>
    </location>
</feature>
<gene>
    <name evidence="2" type="ORF">GCM10011579_093950</name>
</gene>
<comment type="caution">
    <text evidence="2">The sequence shown here is derived from an EMBL/GenBank/DDBJ whole genome shotgun (WGS) entry which is preliminary data.</text>
</comment>
<feature type="region of interest" description="Disordered" evidence="1">
    <location>
        <begin position="52"/>
        <end position="71"/>
    </location>
</feature>
<dbReference type="CDD" id="cd20746">
    <property type="entry name" value="FIX_Ntox15_NUC_DUF4112_RhsA-like"/>
    <property type="match status" value="1"/>
</dbReference>
<sequence>MGEHKRTRISPPALRSRSASPSPASSGGGLAKTLKPAGNQALADAILQAQRAQTGLRGPTPEEEADLERRIAPMQVGRRGPYGQYGVGMALPVLSQTARPLLPIYDAVSAFVETVSESEFVQTVGGGLKGEFNEDPTIGEITVDTVVSLIPVLDQLSDARDLTAHMYFMIGERQYDRPMRWVGLAFSLIGVIPEVGSAIKQGSKYLIHGAGAAAAKLNELIRLMKVVDPVLDGLKGIRGLLSRNWGRWTATALIKLQGWLAVAASVIRSAPQWLIKRRNEFLDAVAEIGKMAPVALREAFSRIKQKIDDTLDELIPHHDLALPGGGRLSGMDPAMPATTMRRSTTEEILASHAEDTGALHYTGKDSSGIRALGESGVAERTARAAYEYHHLLVQELRKWFSERGIKNIDDYTVRLSSDEHRWIHNEYHWNEIWKDFKKANPKASVKAIEAQLETMMKKYGIDGLEIVEYPW</sequence>
<dbReference type="Proteomes" id="UP000600365">
    <property type="component" value="Unassembled WGS sequence"/>
</dbReference>
<dbReference type="Pfam" id="PF09533">
    <property type="entry name" value="DUF2380"/>
    <property type="match status" value="1"/>
</dbReference>
<evidence type="ECO:0000256" key="1">
    <source>
        <dbReference type="SAM" id="MobiDB-lite"/>
    </source>
</evidence>
<dbReference type="InterPro" id="IPR049802">
    <property type="entry name" value="RhsC-like_FIX"/>
</dbReference>
<organism evidence="2 3">
    <name type="scientific">Streptomyces albiflavescens</name>
    <dbReference type="NCBI Taxonomy" id="1623582"/>
    <lineage>
        <taxon>Bacteria</taxon>
        <taxon>Bacillati</taxon>
        <taxon>Actinomycetota</taxon>
        <taxon>Actinomycetes</taxon>
        <taxon>Kitasatosporales</taxon>
        <taxon>Streptomycetaceae</taxon>
        <taxon>Streptomyces</taxon>
    </lineage>
</organism>
<name>A0A917YEL5_9ACTN</name>